<dbReference type="Gene3D" id="3.40.50.1820">
    <property type="entry name" value="alpha/beta hydrolase"/>
    <property type="match status" value="2"/>
</dbReference>
<protein>
    <submittedName>
        <fullName evidence="3">CE1 family carbohydrate esterase</fullName>
    </submittedName>
</protein>
<dbReference type="CDD" id="cd02858">
    <property type="entry name" value="E_set_Esterase_N"/>
    <property type="match status" value="1"/>
</dbReference>
<feature type="region of interest" description="Disordered" evidence="1">
    <location>
        <begin position="288"/>
        <end position="315"/>
    </location>
</feature>
<dbReference type="OrthoDB" id="184858at2"/>
<feature type="compositionally biased region" description="Basic and acidic residues" evidence="1">
    <location>
        <begin position="294"/>
        <end position="307"/>
    </location>
</feature>
<dbReference type="Gene3D" id="2.60.40.10">
    <property type="entry name" value="Immunoglobulins"/>
    <property type="match status" value="1"/>
</dbReference>
<dbReference type="RefSeq" id="WP_149110995.1">
    <property type="nucleotide sequence ID" value="NZ_CP042425.1"/>
</dbReference>
<gene>
    <name evidence="3" type="ORF">PX52LOC_03179</name>
</gene>
<feature type="chain" id="PRO_5022890266" evidence="2">
    <location>
        <begin position="26"/>
        <end position="669"/>
    </location>
</feature>
<proteinExistence type="predicted"/>
<name>A0A5C1AA25_9BACT</name>
<dbReference type="InterPro" id="IPR000801">
    <property type="entry name" value="Esterase-like"/>
</dbReference>
<dbReference type="AlphaFoldDB" id="A0A5C1AA25"/>
<dbReference type="Proteomes" id="UP000324974">
    <property type="component" value="Chromosome"/>
</dbReference>
<dbReference type="KEGG" id="lrs:PX52LOC_03179"/>
<dbReference type="PANTHER" id="PTHR48098">
    <property type="entry name" value="ENTEROCHELIN ESTERASE-RELATED"/>
    <property type="match status" value="1"/>
</dbReference>
<dbReference type="InterPro" id="IPR050583">
    <property type="entry name" value="Mycobacterial_A85_antigen"/>
</dbReference>
<evidence type="ECO:0000313" key="4">
    <source>
        <dbReference type="Proteomes" id="UP000324974"/>
    </source>
</evidence>
<reference evidence="4" key="1">
    <citation type="submission" date="2019-08" db="EMBL/GenBank/DDBJ databases">
        <title>Limnoglobus roseus gen. nov., sp. nov., a novel freshwater planctomycete with a giant genome from the family Gemmataceae.</title>
        <authorList>
            <person name="Kulichevskaya I.S."/>
            <person name="Naumoff D.G."/>
            <person name="Miroshnikov K."/>
            <person name="Ivanova A."/>
            <person name="Philippov D.A."/>
            <person name="Hakobyan A."/>
            <person name="Rijpstra I.C."/>
            <person name="Sinninghe Damste J.S."/>
            <person name="Liesack W."/>
            <person name="Dedysh S.N."/>
        </authorList>
    </citation>
    <scope>NUCLEOTIDE SEQUENCE [LARGE SCALE GENOMIC DNA]</scope>
    <source>
        <strain evidence="4">PX52</strain>
    </source>
</reference>
<keyword evidence="2" id="KW-0732">Signal</keyword>
<evidence type="ECO:0000256" key="1">
    <source>
        <dbReference type="SAM" id="MobiDB-lite"/>
    </source>
</evidence>
<dbReference type="SUPFAM" id="SSF53474">
    <property type="entry name" value="alpha/beta-Hydrolases"/>
    <property type="match status" value="2"/>
</dbReference>
<dbReference type="InterPro" id="IPR013783">
    <property type="entry name" value="Ig-like_fold"/>
</dbReference>
<dbReference type="PANTHER" id="PTHR48098:SF1">
    <property type="entry name" value="DIACYLGLYCEROL ACYLTRANSFERASE_MYCOLYLTRANSFERASE AG85A"/>
    <property type="match status" value="1"/>
</dbReference>
<feature type="region of interest" description="Disordered" evidence="1">
    <location>
        <begin position="20"/>
        <end position="48"/>
    </location>
</feature>
<feature type="signal peptide" evidence="2">
    <location>
        <begin position="1"/>
        <end position="25"/>
    </location>
</feature>
<dbReference type="GO" id="GO:0016747">
    <property type="term" value="F:acyltransferase activity, transferring groups other than amino-acyl groups"/>
    <property type="evidence" value="ECO:0007669"/>
    <property type="project" value="TreeGrafter"/>
</dbReference>
<evidence type="ECO:0000256" key="2">
    <source>
        <dbReference type="SAM" id="SignalP"/>
    </source>
</evidence>
<dbReference type="SUPFAM" id="SSF81296">
    <property type="entry name" value="E set domains"/>
    <property type="match status" value="1"/>
</dbReference>
<dbReference type="EMBL" id="CP042425">
    <property type="protein sequence ID" value="QEL16239.1"/>
    <property type="molecule type" value="Genomic_DNA"/>
</dbReference>
<accession>A0A5C1AA25</accession>
<dbReference type="InterPro" id="IPR014756">
    <property type="entry name" value="Ig_E-set"/>
</dbReference>
<sequence length="669" mass="72354">MNVRIAPLIAWAVLAGTPASAPAQSADGKPEKFPAPPGGFDKKRDGFPHGKLETVEYDSTTVGAKRKTRVYTPPGYDKGTKYPVLYLLHGIGGDENEWARNGAPDAILDNLYADKKAVPMIVVLPNGRAATDVTAKDPIPKQGPAFAAFEKDLLTDLIPFVEKSYAVKTDRESRALAGLSMGGGQSLNFGLGNLDTFAWVGGFSSAPNTKKPDDLIKDHAAAAKKLKLLYVACGDKDGLMRISEGVHKMLDEKKVPHEYRVIPGGAHDFKVWKSDLYHFAQLIFREPQKAVPQPERKESGQTTEESKPAPTNIGTAAFPRIHPDLRLTFRLKAPDAKRVQVVGNFGLGKGGPWEMARGDDGVWTVTTPPVIAGFHYYSLSVDGVQVNDPASDTFFGTGKPTSGIDVPEKGVDFYHAHDVPHGEIRSRWYKSATTGQTRHAMVYTPPGYDGDREKRYPVLYLQHGGGEDETGWGKQGHVNFILDNLIAGGKAVPMIVVMEKGYATRAGTVAQPGGPGRGDGGAFEDVVMKDLIPLVDATYRTNPTRNQRAIAGLSMGAGQAMQIGMAHLDTFSAVGAFSGLRPFDSKTAYGGVFADCGAFDQKVGLLYLHSGTVGLDEGIHKTAKDLADTLQKGGAKNVVFRDAPGLSHEWQTWRYAFHDFAPRLFQPKK</sequence>
<dbReference type="Pfam" id="PF00756">
    <property type="entry name" value="Esterase"/>
    <property type="match status" value="2"/>
</dbReference>
<organism evidence="3 4">
    <name type="scientific">Limnoglobus roseus</name>
    <dbReference type="NCBI Taxonomy" id="2598579"/>
    <lineage>
        <taxon>Bacteria</taxon>
        <taxon>Pseudomonadati</taxon>
        <taxon>Planctomycetota</taxon>
        <taxon>Planctomycetia</taxon>
        <taxon>Gemmatales</taxon>
        <taxon>Gemmataceae</taxon>
        <taxon>Limnoglobus</taxon>
    </lineage>
</organism>
<evidence type="ECO:0000313" key="3">
    <source>
        <dbReference type="EMBL" id="QEL16239.1"/>
    </source>
</evidence>
<dbReference type="InterPro" id="IPR029058">
    <property type="entry name" value="AB_hydrolase_fold"/>
</dbReference>
<keyword evidence="4" id="KW-1185">Reference proteome</keyword>